<organism evidence="2 3">
    <name type="scientific">Flavobacterium anhuiense</name>
    <dbReference type="NCBI Taxonomy" id="459526"/>
    <lineage>
        <taxon>Bacteria</taxon>
        <taxon>Pseudomonadati</taxon>
        <taxon>Bacteroidota</taxon>
        <taxon>Flavobacteriia</taxon>
        <taxon>Flavobacteriales</taxon>
        <taxon>Flavobacteriaceae</taxon>
        <taxon>Flavobacterium</taxon>
    </lineage>
</organism>
<evidence type="ECO:0000256" key="1">
    <source>
        <dbReference type="SAM" id="MobiDB-lite"/>
    </source>
</evidence>
<sequence length="80" mass="9010">MKSRFLNLIQEDLLAVEIINRIETFKNESKKSSHENSKLTFEDFLLYTISKKEQKTIKGGDEEPLPEPNPGKADGGKGST</sequence>
<keyword evidence="3" id="KW-1185">Reference proteome</keyword>
<reference evidence="2 3" key="1">
    <citation type="submission" date="2016-10" db="EMBL/GenBank/DDBJ databases">
        <authorList>
            <person name="Varghese N."/>
            <person name="Submissions S."/>
        </authorList>
    </citation>
    <scope>NUCLEOTIDE SEQUENCE [LARGE SCALE GENOMIC DNA]</scope>
    <source>
        <strain evidence="2 3">CGMCC 1.6859</strain>
    </source>
</reference>
<protein>
    <submittedName>
        <fullName evidence="2">Uncharacterized protein</fullName>
    </submittedName>
</protein>
<accession>A0ABY0L8J5</accession>
<evidence type="ECO:0000313" key="3">
    <source>
        <dbReference type="Proteomes" id="UP000199307"/>
    </source>
</evidence>
<comment type="caution">
    <text evidence="2">The sequence shown here is derived from an EMBL/GenBank/DDBJ whole genome shotgun (WGS) entry which is preliminary data.</text>
</comment>
<evidence type="ECO:0000313" key="2">
    <source>
        <dbReference type="EMBL" id="SCX88087.1"/>
    </source>
</evidence>
<dbReference type="Proteomes" id="UP000199307">
    <property type="component" value="Unassembled WGS sequence"/>
</dbReference>
<gene>
    <name evidence="2" type="ORF">SAMN02927916_0645</name>
</gene>
<name>A0ABY0L8J5_9FLAO</name>
<proteinExistence type="predicted"/>
<dbReference type="EMBL" id="FMVC01000001">
    <property type="protein sequence ID" value="SCX88087.1"/>
    <property type="molecule type" value="Genomic_DNA"/>
</dbReference>
<feature type="region of interest" description="Disordered" evidence="1">
    <location>
        <begin position="54"/>
        <end position="80"/>
    </location>
</feature>